<dbReference type="Pfam" id="PF13181">
    <property type="entry name" value="TPR_8"/>
    <property type="match status" value="2"/>
</dbReference>
<gene>
    <name evidence="6" type="ORF">HELGO_WM624</name>
</gene>
<keyword evidence="3" id="KW-1015">Disulfide bond</keyword>
<evidence type="ECO:0000256" key="5">
    <source>
        <dbReference type="PROSITE-ProRule" id="PRU00339"/>
    </source>
</evidence>
<evidence type="ECO:0000256" key="2">
    <source>
        <dbReference type="ARBA" id="ARBA00012865"/>
    </source>
</evidence>
<evidence type="ECO:0000256" key="1">
    <source>
        <dbReference type="ARBA" id="ARBA00001526"/>
    </source>
</evidence>
<dbReference type="InterPro" id="IPR050767">
    <property type="entry name" value="Sel1_AlgK"/>
</dbReference>
<dbReference type="EC" id="3.5.2.6" evidence="2"/>
<dbReference type="Gene3D" id="1.25.40.10">
    <property type="entry name" value="Tetratricopeptide repeat domain"/>
    <property type="match status" value="1"/>
</dbReference>
<feature type="repeat" description="TPR" evidence="5">
    <location>
        <begin position="97"/>
        <end position="130"/>
    </location>
</feature>
<evidence type="ECO:0000256" key="4">
    <source>
        <dbReference type="ARBA" id="ARBA00023251"/>
    </source>
</evidence>
<dbReference type="InterPro" id="IPR019734">
    <property type="entry name" value="TPR_rpt"/>
</dbReference>
<dbReference type="PANTHER" id="PTHR11102">
    <property type="entry name" value="SEL-1-LIKE PROTEIN"/>
    <property type="match status" value="1"/>
</dbReference>
<dbReference type="Pfam" id="PF08238">
    <property type="entry name" value="Sel1"/>
    <property type="match status" value="1"/>
</dbReference>
<dbReference type="InterPro" id="IPR006597">
    <property type="entry name" value="Sel1-like"/>
</dbReference>
<reference evidence="6" key="1">
    <citation type="submission" date="2020-01" db="EMBL/GenBank/DDBJ databases">
        <authorList>
            <person name="Meier V. D."/>
            <person name="Meier V D."/>
        </authorList>
    </citation>
    <scope>NUCLEOTIDE SEQUENCE</scope>
    <source>
        <strain evidence="6">HLG_WM_MAG_01</strain>
    </source>
</reference>
<dbReference type="SMART" id="SM00671">
    <property type="entry name" value="SEL1"/>
    <property type="match status" value="6"/>
</dbReference>
<dbReference type="SUPFAM" id="SSF81901">
    <property type="entry name" value="HCP-like"/>
    <property type="match status" value="1"/>
</dbReference>
<feature type="repeat" description="TPR" evidence="5">
    <location>
        <begin position="33"/>
        <end position="66"/>
    </location>
</feature>
<dbReference type="Pfam" id="PF00515">
    <property type="entry name" value="TPR_1"/>
    <property type="match status" value="3"/>
</dbReference>
<comment type="catalytic activity">
    <reaction evidence="1">
        <text>a beta-lactam + H2O = a substituted beta-amino acid</text>
        <dbReference type="Rhea" id="RHEA:20401"/>
        <dbReference type="ChEBI" id="CHEBI:15377"/>
        <dbReference type="ChEBI" id="CHEBI:35627"/>
        <dbReference type="ChEBI" id="CHEBI:140347"/>
        <dbReference type="EC" id="3.5.2.6"/>
    </reaction>
</comment>
<proteinExistence type="predicted"/>
<dbReference type="GO" id="GO:0008800">
    <property type="term" value="F:beta-lactamase activity"/>
    <property type="evidence" value="ECO:0007669"/>
    <property type="project" value="UniProtKB-EC"/>
</dbReference>
<keyword evidence="5" id="KW-0802">TPR repeat</keyword>
<dbReference type="AlphaFoldDB" id="A0A6S6TLC3"/>
<accession>A0A6S6TLC3</accession>
<dbReference type="PROSITE" id="PS50005">
    <property type="entry name" value="TPR"/>
    <property type="match status" value="2"/>
</dbReference>
<evidence type="ECO:0000256" key="3">
    <source>
        <dbReference type="ARBA" id="ARBA00023157"/>
    </source>
</evidence>
<dbReference type="GO" id="GO:0046677">
    <property type="term" value="P:response to antibiotic"/>
    <property type="evidence" value="ECO:0007669"/>
    <property type="project" value="UniProtKB-KW"/>
</dbReference>
<keyword evidence="4" id="KW-0046">Antibiotic resistance</keyword>
<dbReference type="InterPro" id="IPR011990">
    <property type="entry name" value="TPR-like_helical_dom_sf"/>
</dbReference>
<dbReference type="PANTHER" id="PTHR11102:SF160">
    <property type="entry name" value="ERAD-ASSOCIATED E3 UBIQUITIN-PROTEIN LIGASE COMPONENT HRD3"/>
    <property type="match status" value="1"/>
</dbReference>
<evidence type="ECO:0000313" key="6">
    <source>
        <dbReference type="EMBL" id="CAA6820144.1"/>
    </source>
</evidence>
<dbReference type="SMART" id="SM00028">
    <property type="entry name" value="TPR"/>
    <property type="match status" value="5"/>
</dbReference>
<name>A0A6S6TLC3_9BACT</name>
<dbReference type="PROSITE" id="PS50293">
    <property type="entry name" value="TPR_REGION"/>
    <property type="match status" value="4"/>
</dbReference>
<protein>
    <recommendedName>
        <fullName evidence="2">beta-lactamase</fullName>
        <ecNumber evidence="2">3.5.2.6</ecNumber>
    </recommendedName>
</protein>
<dbReference type="EMBL" id="CACVAS010000107">
    <property type="protein sequence ID" value="CAA6820144.1"/>
    <property type="molecule type" value="Genomic_DNA"/>
</dbReference>
<sequence length="313" mass="37103">MDALNNLGILYSEKKEYNQAEEYYLKAIESGNTKALRNLGLLYKEKKEYNQAEEYYLKAIESGNMDALNNLGILYSEKKEYNQAEEYYLKAIESGNMDALNNLGVLYYEKKEYNQAEEYYLKAIESGNMDAPNNLGLLYKEKKEYNKAEEYYLKAIESGNMDALNNLAWLYFELDKEKEKALEYIEKYYLNEQNYNNTHTFAVVALWQENFSHSYEKFLEWMKYDEAVNSQAYVSIYINLLISKGQLYKAKAFLEMPEYQLKERYKPIWYALMTLMQHDFPHEVKKMGSELQSTVDEVLDEIERLRVKYALST</sequence>
<organism evidence="6">
    <name type="scientific">uncultured Sulfurovum sp</name>
    <dbReference type="NCBI Taxonomy" id="269237"/>
    <lineage>
        <taxon>Bacteria</taxon>
        <taxon>Pseudomonadati</taxon>
        <taxon>Campylobacterota</taxon>
        <taxon>Epsilonproteobacteria</taxon>
        <taxon>Campylobacterales</taxon>
        <taxon>Sulfurovaceae</taxon>
        <taxon>Sulfurovum</taxon>
        <taxon>environmental samples</taxon>
    </lineage>
</organism>